<dbReference type="RefSeq" id="XP_030854084.1">
    <property type="nucleotide sequence ID" value="XM_030998224.1"/>
</dbReference>
<reference evidence="3" key="1">
    <citation type="submission" date="2015-02" db="EMBL/GenBank/DDBJ databases">
        <title>Genome sequencing for Strongylocentrotus purpuratus.</title>
        <authorList>
            <person name="Murali S."/>
            <person name="Liu Y."/>
            <person name="Vee V."/>
            <person name="English A."/>
            <person name="Wang M."/>
            <person name="Skinner E."/>
            <person name="Han Y."/>
            <person name="Muzny D.M."/>
            <person name="Worley K.C."/>
            <person name="Gibbs R.A."/>
        </authorList>
    </citation>
    <scope>NUCLEOTIDE SEQUENCE</scope>
</reference>
<dbReference type="Proteomes" id="UP000007110">
    <property type="component" value="Unassembled WGS sequence"/>
</dbReference>
<evidence type="ECO:0008006" key="4">
    <source>
        <dbReference type="Google" id="ProtNLM"/>
    </source>
</evidence>
<name>A0A7M7PRQ3_STRPU</name>
<evidence type="ECO:0000256" key="1">
    <source>
        <dbReference type="SAM" id="MobiDB-lite"/>
    </source>
</evidence>
<dbReference type="InParanoid" id="A0A7M7PRQ3"/>
<dbReference type="EnsemblMetazoa" id="XM_030998224">
    <property type="protein sequence ID" value="XP_030854084"/>
    <property type="gene ID" value="LOC105442983"/>
</dbReference>
<dbReference type="KEGG" id="spu:105442983"/>
<proteinExistence type="predicted"/>
<organism evidence="2 3">
    <name type="scientific">Strongylocentrotus purpuratus</name>
    <name type="common">Purple sea urchin</name>
    <dbReference type="NCBI Taxonomy" id="7668"/>
    <lineage>
        <taxon>Eukaryota</taxon>
        <taxon>Metazoa</taxon>
        <taxon>Echinodermata</taxon>
        <taxon>Eleutherozoa</taxon>
        <taxon>Echinozoa</taxon>
        <taxon>Echinoidea</taxon>
        <taxon>Euechinoidea</taxon>
        <taxon>Echinacea</taxon>
        <taxon>Camarodonta</taxon>
        <taxon>Echinidea</taxon>
        <taxon>Strongylocentrotidae</taxon>
        <taxon>Strongylocentrotus</taxon>
    </lineage>
</organism>
<dbReference type="AlphaFoldDB" id="A0A7M7PRQ3"/>
<dbReference type="OrthoDB" id="10151402at2759"/>
<reference evidence="2" key="2">
    <citation type="submission" date="2021-01" db="UniProtKB">
        <authorList>
            <consortium name="EnsemblMetazoa"/>
        </authorList>
    </citation>
    <scope>IDENTIFICATION</scope>
</reference>
<feature type="compositionally biased region" description="Basic and acidic residues" evidence="1">
    <location>
        <begin position="28"/>
        <end position="40"/>
    </location>
</feature>
<dbReference type="GeneID" id="105442983"/>
<feature type="region of interest" description="Disordered" evidence="1">
    <location>
        <begin position="20"/>
        <end position="41"/>
    </location>
</feature>
<keyword evidence="3" id="KW-1185">Reference proteome</keyword>
<evidence type="ECO:0000313" key="3">
    <source>
        <dbReference type="Proteomes" id="UP000007110"/>
    </source>
</evidence>
<evidence type="ECO:0000313" key="2">
    <source>
        <dbReference type="EnsemblMetazoa" id="XP_030854084"/>
    </source>
</evidence>
<accession>A0A7M7PRQ3</accession>
<protein>
    <recommendedName>
        <fullName evidence="4">PDZ domain-containing protein</fullName>
    </recommendedName>
</protein>
<sequence>MDSIQREKTVCLETQFQRDNQPIGGYKSNDDNKKEMRGKMNSEAPNCESLHAYIQRFRRELFRKDGFTVEVDKTDLSRKSMTLVCVADCICIAALPNAKLHSLLHVDDVIVKVNRQTLPSIDFCYTLFRTTDENKVQLHIKRVMHGILCHVILSTNGDVDSLGLGFGNQSQGNEVTAMHSEGLVAKSGSPSRPHTHGVVNGGMLVNWGLVEINQSPVSFDSSPADVRDQIQRSGCELALVFLPMDLINVFKEGLCGERTDQTSTGEGTC</sequence>